<sequence>MDRIGKHIASLFKLSEEQVSVFLSAFSREELKKNDVFMEEGKICNKVGLIESGLMKCVFHKHGDEIIFEFAFENNFISDYYSFVTDTPSAKEIKCIEDTTVYVITKEKLKKLGRSHPFIEGISRQMNEKLFLRMHDRLKSFLLDSASERYMKLMSERSDLVQRIPQYLIASYLNVKPETISRIRKKNTL</sequence>
<dbReference type="Gene3D" id="2.60.120.10">
    <property type="entry name" value="Jelly Rolls"/>
    <property type="match status" value="1"/>
</dbReference>
<proteinExistence type="predicted"/>
<protein>
    <submittedName>
        <fullName evidence="2">Crp/Fnr family transcriptional regulator</fullName>
    </submittedName>
</protein>
<name>A0A4U0NU68_9SPHI</name>
<dbReference type="CDD" id="cd00038">
    <property type="entry name" value="CAP_ED"/>
    <property type="match status" value="1"/>
</dbReference>
<dbReference type="SUPFAM" id="SSF51206">
    <property type="entry name" value="cAMP-binding domain-like"/>
    <property type="match status" value="1"/>
</dbReference>
<reference evidence="2 3" key="1">
    <citation type="submission" date="2019-04" db="EMBL/GenBank/DDBJ databases">
        <title>Sphingobacterium olei sp. nov., isolated from oil-contaminated soil.</title>
        <authorList>
            <person name="Liu B."/>
        </authorList>
    </citation>
    <scope>NUCLEOTIDE SEQUENCE [LARGE SCALE GENOMIC DNA]</scope>
    <source>
        <strain evidence="2 3">HAL-9</strain>
    </source>
</reference>
<dbReference type="EMBL" id="SUME01000007">
    <property type="protein sequence ID" value="TJZ53804.1"/>
    <property type="molecule type" value="Genomic_DNA"/>
</dbReference>
<dbReference type="InterPro" id="IPR000595">
    <property type="entry name" value="cNMP-bd_dom"/>
</dbReference>
<evidence type="ECO:0000259" key="1">
    <source>
        <dbReference type="PROSITE" id="PS50042"/>
    </source>
</evidence>
<dbReference type="InterPro" id="IPR018490">
    <property type="entry name" value="cNMP-bd_dom_sf"/>
</dbReference>
<gene>
    <name evidence="2" type="ORF">FAZ15_17450</name>
</gene>
<accession>A0A4U0NU68</accession>
<dbReference type="AlphaFoldDB" id="A0A4U0NU68"/>
<dbReference type="PROSITE" id="PS50042">
    <property type="entry name" value="CNMP_BINDING_3"/>
    <property type="match status" value="1"/>
</dbReference>
<dbReference type="RefSeq" id="WP_136902594.1">
    <property type="nucleotide sequence ID" value="NZ_SUME01000007.1"/>
</dbReference>
<dbReference type="Proteomes" id="UP000306808">
    <property type="component" value="Unassembled WGS sequence"/>
</dbReference>
<dbReference type="Pfam" id="PF00027">
    <property type="entry name" value="cNMP_binding"/>
    <property type="match status" value="1"/>
</dbReference>
<evidence type="ECO:0000313" key="2">
    <source>
        <dbReference type="EMBL" id="TJZ53804.1"/>
    </source>
</evidence>
<keyword evidence="3" id="KW-1185">Reference proteome</keyword>
<dbReference type="InterPro" id="IPR014710">
    <property type="entry name" value="RmlC-like_jellyroll"/>
</dbReference>
<organism evidence="2 3">
    <name type="scientific">Sphingobacterium olei</name>
    <dbReference type="NCBI Taxonomy" id="2571155"/>
    <lineage>
        <taxon>Bacteria</taxon>
        <taxon>Pseudomonadati</taxon>
        <taxon>Bacteroidota</taxon>
        <taxon>Sphingobacteriia</taxon>
        <taxon>Sphingobacteriales</taxon>
        <taxon>Sphingobacteriaceae</taxon>
        <taxon>Sphingobacterium</taxon>
    </lineage>
</organism>
<feature type="domain" description="Cyclic nucleotide-binding" evidence="1">
    <location>
        <begin position="10"/>
        <end position="112"/>
    </location>
</feature>
<dbReference type="OrthoDB" id="663011at2"/>
<comment type="caution">
    <text evidence="2">The sequence shown here is derived from an EMBL/GenBank/DDBJ whole genome shotgun (WGS) entry which is preliminary data.</text>
</comment>
<evidence type="ECO:0000313" key="3">
    <source>
        <dbReference type="Proteomes" id="UP000306808"/>
    </source>
</evidence>